<dbReference type="AlphaFoldDB" id="A0A194RJD2"/>
<evidence type="ECO:0000256" key="1">
    <source>
        <dbReference type="SAM" id="MobiDB-lite"/>
    </source>
</evidence>
<feature type="compositionally biased region" description="Polar residues" evidence="1">
    <location>
        <begin position="337"/>
        <end position="346"/>
    </location>
</feature>
<feature type="region of interest" description="Disordered" evidence="1">
    <location>
        <begin position="337"/>
        <end position="380"/>
    </location>
</feature>
<feature type="compositionally biased region" description="Basic and acidic residues" evidence="1">
    <location>
        <begin position="267"/>
        <end position="278"/>
    </location>
</feature>
<feature type="compositionally biased region" description="Basic residues" evidence="1">
    <location>
        <begin position="400"/>
        <end position="409"/>
    </location>
</feature>
<feature type="region of interest" description="Disordered" evidence="1">
    <location>
        <begin position="237"/>
        <end position="313"/>
    </location>
</feature>
<feature type="compositionally biased region" description="Basic and acidic residues" evidence="1">
    <location>
        <begin position="285"/>
        <end position="302"/>
    </location>
</feature>
<name>A0A194RJD2_PAPMA</name>
<feature type="compositionally biased region" description="Polar residues" evidence="1">
    <location>
        <begin position="53"/>
        <end position="64"/>
    </location>
</feature>
<dbReference type="EMBL" id="KQ460075">
    <property type="protein sequence ID" value="KPJ17938.1"/>
    <property type="molecule type" value="Genomic_DNA"/>
</dbReference>
<feature type="region of interest" description="Disordered" evidence="1">
    <location>
        <begin position="53"/>
        <end position="83"/>
    </location>
</feature>
<dbReference type="InParanoid" id="A0A194RJD2"/>
<accession>A0A194RJD2</accession>
<feature type="region of interest" description="Disordered" evidence="1">
    <location>
        <begin position="393"/>
        <end position="422"/>
    </location>
</feature>
<proteinExistence type="predicted"/>
<feature type="compositionally biased region" description="Basic and acidic residues" evidence="1">
    <location>
        <begin position="410"/>
        <end position="422"/>
    </location>
</feature>
<evidence type="ECO:0000313" key="3">
    <source>
        <dbReference type="Proteomes" id="UP000053240"/>
    </source>
</evidence>
<dbReference type="Proteomes" id="UP000053240">
    <property type="component" value="Unassembled WGS sequence"/>
</dbReference>
<feature type="compositionally biased region" description="Basic and acidic residues" evidence="1">
    <location>
        <begin position="193"/>
        <end position="205"/>
    </location>
</feature>
<evidence type="ECO:0000313" key="2">
    <source>
        <dbReference type="EMBL" id="KPJ17938.1"/>
    </source>
</evidence>
<organism evidence="2 3">
    <name type="scientific">Papilio machaon</name>
    <name type="common">Old World swallowtail butterfly</name>
    <dbReference type="NCBI Taxonomy" id="76193"/>
    <lineage>
        <taxon>Eukaryota</taxon>
        <taxon>Metazoa</taxon>
        <taxon>Ecdysozoa</taxon>
        <taxon>Arthropoda</taxon>
        <taxon>Hexapoda</taxon>
        <taxon>Insecta</taxon>
        <taxon>Pterygota</taxon>
        <taxon>Neoptera</taxon>
        <taxon>Endopterygota</taxon>
        <taxon>Lepidoptera</taxon>
        <taxon>Glossata</taxon>
        <taxon>Ditrysia</taxon>
        <taxon>Papilionoidea</taxon>
        <taxon>Papilionidae</taxon>
        <taxon>Papilioninae</taxon>
        <taxon>Papilio</taxon>
    </lineage>
</organism>
<protein>
    <submittedName>
        <fullName evidence="2">Uncharacterized protein</fullName>
    </submittedName>
</protein>
<gene>
    <name evidence="2" type="ORF">RR48_07335</name>
</gene>
<keyword evidence="3" id="KW-1185">Reference proteome</keyword>
<feature type="region of interest" description="Disordered" evidence="1">
    <location>
        <begin position="191"/>
        <end position="218"/>
    </location>
</feature>
<sequence>MAAKSPTGSVREAIGVEQFSQRREVFDKQEGAFVPLPAPASSPPVYREVDPIVTSNHGKTTANFKRNAPAYSSMRESRSDDRNHFEFRTRKYSDNFTSELNQSDDVDYRTSMTERTRRLSKLRRDFLNSNLHEPSASPQFQRAGVRASMPTKSSSVVKYKIESPNLYKFPFAEPYSTPTPVRRVVVDLGSPEVDGKENEDPEAKIRHQSLPDHGVSSKVDHQKLFEELVKRYSPQRKPIDWSIPPTRPRVVASVPKSISSGTDSVDSDDKKSQDDKMNGAENDDVFEKKIDSEREKNKKEPNDVQENNNKIIQNGPEVILETNDVFKDTLIKNQLENNNESKTSLTELEEKNDRVPELSPLQRQLSRESHKKQTPNTDLTIPKLIEKISVEGDNLEQKTTKGKKVKRKRSFLDKLLGRNKEK</sequence>
<reference evidence="2 3" key="1">
    <citation type="journal article" date="2015" name="Nat. Commun.">
        <title>Outbred genome sequencing and CRISPR/Cas9 gene editing in butterflies.</title>
        <authorList>
            <person name="Li X."/>
            <person name="Fan D."/>
            <person name="Zhang W."/>
            <person name="Liu G."/>
            <person name="Zhang L."/>
            <person name="Zhao L."/>
            <person name="Fang X."/>
            <person name="Chen L."/>
            <person name="Dong Y."/>
            <person name="Chen Y."/>
            <person name="Ding Y."/>
            <person name="Zhao R."/>
            <person name="Feng M."/>
            <person name="Zhu Y."/>
            <person name="Feng Y."/>
            <person name="Jiang X."/>
            <person name="Zhu D."/>
            <person name="Xiang H."/>
            <person name="Feng X."/>
            <person name="Li S."/>
            <person name="Wang J."/>
            <person name="Zhang G."/>
            <person name="Kronforst M.R."/>
            <person name="Wang W."/>
        </authorList>
    </citation>
    <scope>NUCLEOTIDE SEQUENCE [LARGE SCALE GENOMIC DNA]</scope>
    <source>
        <strain evidence="2">Ya'a_city_454_Pm</strain>
        <tissue evidence="2">Whole body</tissue>
    </source>
</reference>